<keyword evidence="3" id="KW-1185">Reference proteome</keyword>
<evidence type="ECO:0000313" key="2">
    <source>
        <dbReference type="EMBL" id="MXO49210.1"/>
    </source>
</evidence>
<reference evidence="2 3" key="1">
    <citation type="submission" date="2019-12" db="EMBL/GenBank/DDBJ databases">
        <title>Genomic-based taxomic classification of the family Erythrobacteraceae.</title>
        <authorList>
            <person name="Xu L."/>
        </authorList>
    </citation>
    <scope>NUCLEOTIDE SEQUENCE [LARGE SCALE GENOMIC DNA]</scope>
    <source>
        <strain evidence="2 3">DSM 17792</strain>
    </source>
</reference>
<accession>A0A844XTZ4</accession>
<proteinExistence type="predicted"/>
<name>A0A844XTZ4_9SPHN</name>
<comment type="caution">
    <text evidence="2">The sequence shown here is derived from an EMBL/GenBank/DDBJ whole genome shotgun (WGS) entry which is preliminary data.</text>
</comment>
<dbReference type="OrthoDB" id="7391871at2"/>
<dbReference type="Proteomes" id="UP000448199">
    <property type="component" value="Unassembled WGS sequence"/>
</dbReference>
<sequence length="156" mass="18196">MRFRSRFNAAGGIADFWNEWKKPTPYRWPILALSFAVSGTMFYWLTKEEYYYPPEVPQVTYITTFAEGRTEEEIRRSNIENQRIQDELQAERERIEQRRRDLYKSLGAATGLDVEAMEAEAEAERAAEERAERERLESLFGDGQEQTDGTVEPAGE</sequence>
<dbReference type="RefSeq" id="WP_160728744.1">
    <property type="nucleotide sequence ID" value="NZ_WTYC01000008.1"/>
</dbReference>
<dbReference type="EMBL" id="WTYC01000008">
    <property type="protein sequence ID" value="MXO49210.1"/>
    <property type="molecule type" value="Genomic_DNA"/>
</dbReference>
<feature type="compositionally biased region" description="Basic and acidic residues" evidence="1">
    <location>
        <begin position="122"/>
        <end position="137"/>
    </location>
</feature>
<evidence type="ECO:0000256" key="1">
    <source>
        <dbReference type="SAM" id="MobiDB-lite"/>
    </source>
</evidence>
<gene>
    <name evidence="2" type="ORF">GRI69_13195</name>
</gene>
<dbReference type="AlphaFoldDB" id="A0A844XTZ4"/>
<organism evidence="2 3">
    <name type="scientific">Qipengyuania vulgaris</name>
    <dbReference type="NCBI Taxonomy" id="291985"/>
    <lineage>
        <taxon>Bacteria</taxon>
        <taxon>Pseudomonadati</taxon>
        <taxon>Pseudomonadota</taxon>
        <taxon>Alphaproteobacteria</taxon>
        <taxon>Sphingomonadales</taxon>
        <taxon>Erythrobacteraceae</taxon>
        <taxon>Qipengyuania</taxon>
    </lineage>
</organism>
<feature type="region of interest" description="Disordered" evidence="1">
    <location>
        <begin position="115"/>
        <end position="156"/>
    </location>
</feature>
<evidence type="ECO:0000313" key="3">
    <source>
        <dbReference type="Proteomes" id="UP000448199"/>
    </source>
</evidence>
<protein>
    <submittedName>
        <fullName evidence="2">Uncharacterized protein</fullName>
    </submittedName>
</protein>